<sequence length="230" mass="25889">MVYFLNCGKYFLLIICWNFWISTIKASNCFSCAGTCHSEPCNCQMGSCKADYCFTERKPTEIPGIFKIVKGCLKRPSRTHHGCDYDHFPDHIQCRDPDCSETCQGQWCHEDTATGSTGCGYGPPSLPFFYKGPELLFHRSKICITMSRGNNAKPRRHCICNTHMCNDFRKQPFIFDGNHGAVKYSEESGGTNGQPRSRSLVTYNYATHKLPLYSCVSCDTTAQDNAMTSS</sequence>
<protein>
    <submittedName>
        <fullName evidence="2">Sodefrin-like factor</fullName>
    </submittedName>
</protein>
<accession>A0AC34PXK6</accession>
<reference evidence="2" key="1">
    <citation type="submission" date="2022-11" db="UniProtKB">
        <authorList>
            <consortium name="WormBaseParasite"/>
        </authorList>
    </citation>
    <scope>IDENTIFICATION</scope>
</reference>
<organism evidence="1 2">
    <name type="scientific">Panagrolaimus sp. JU765</name>
    <dbReference type="NCBI Taxonomy" id="591449"/>
    <lineage>
        <taxon>Eukaryota</taxon>
        <taxon>Metazoa</taxon>
        <taxon>Ecdysozoa</taxon>
        <taxon>Nematoda</taxon>
        <taxon>Chromadorea</taxon>
        <taxon>Rhabditida</taxon>
        <taxon>Tylenchina</taxon>
        <taxon>Panagrolaimomorpha</taxon>
        <taxon>Panagrolaimoidea</taxon>
        <taxon>Panagrolaimidae</taxon>
        <taxon>Panagrolaimus</taxon>
    </lineage>
</organism>
<name>A0AC34PXK6_9BILA</name>
<dbReference type="WBParaSite" id="JU765_v2.g10864.t1">
    <property type="protein sequence ID" value="JU765_v2.g10864.t1"/>
    <property type="gene ID" value="JU765_v2.g10864"/>
</dbReference>
<proteinExistence type="predicted"/>
<evidence type="ECO:0000313" key="1">
    <source>
        <dbReference type="Proteomes" id="UP000887576"/>
    </source>
</evidence>
<evidence type="ECO:0000313" key="2">
    <source>
        <dbReference type="WBParaSite" id="JU765_v2.g10864.t1"/>
    </source>
</evidence>
<dbReference type="Proteomes" id="UP000887576">
    <property type="component" value="Unplaced"/>
</dbReference>